<name>A0AAW2N3S8_9LAMI</name>
<gene>
    <name evidence="2" type="ORF">Scaly_2039500</name>
</gene>
<feature type="compositionally biased region" description="Low complexity" evidence="1">
    <location>
        <begin position="413"/>
        <end position="426"/>
    </location>
</feature>
<evidence type="ECO:0000313" key="2">
    <source>
        <dbReference type="EMBL" id="KAL0337644.1"/>
    </source>
</evidence>
<feature type="compositionally biased region" description="Low complexity" evidence="1">
    <location>
        <begin position="349"/>
        <end position="366"/>
    </location>
</feature>
<dbReference type="PANTHER" id="PTHR10775">
    <property type="entry name" value="OS08G0208400 PROTEIN"/>
    <property type="match status" value="1"/>
</dbReference>
<feature type="region of interest" description="Disordered" evidence="1">
    <location>
        <begin position="324"/>
        <end position="384"/>
    </location>
</feature>
<protein>
    <submittedName>
        <fullName evidence="2">Uncharacterized protein</fullName>
    </submittedName>
</protein>
<feature type="region of interest" description="Disordered" evidence="1">
    <location>
        <begin position="451"/>
        <end position="492"/>
    </location>
</feature>
<organism evidence="2">
    <name type="scientific">Sesamum calycinum</name>
    <dbReference type="NCBI Taxonomy" id="2727403"/>
    <lineage>
        <taxon>Eukaryota</taxon>
        <taxon>Viridiplantae</taxon>
        <taxon>Streptophyta</taxon>
        <taxon>Embryophyta</taxon>
        <taxon>Tracheophyta</taxon>
        <taxon>Spermatophyta</taxon>
        <taxon>Magnoliopsida</taxon>
        <taxon>eudicotyledons</taxon>
        <taxon>Gunneridae</taxon>
        <taxon>Pentapetalae</taxon>
        <taxon>asterids</taxon>
        <taxon>lamiids</taxon>
        <taxon>Lamiales</taxon>
        <taxon>Pedaliaceae</taxon>
        <taxon>Sesamum</taxon>
    </lineage>
</organism>
<dbReference type="InterPro" id="IPR004242">
    <property type="entry name" value="Transposase_21"/>
</dbReference>
<comment type="caution">
    <text evidence="2">The sequence shown here is derived from an EMBL/GenBank/DDBJ whole genome shotgun (WGS) entry which is preliminary data.</text>
</comment>
<accession>A0AAW2N3S8</accession>
<reference evidence="2" key="2">
    <citation type="journal article" date="2024" name="Plant">
        <title>Genomic evolution and insights into agronomic trait innovations of Sesamum species.</title>
        <authorList>
            <person name="Miao H."/>
            <person name="Wang L."/>
            <person name="Qu L."/>
            <person name="Liu H."/>
            <person name="Sun Y."/>
            <person name="Le M."/>
            <person name="Wang Q."/>
            <person name="Wei S."/>
            <person name="Zheng Y."/>
            <person name="Lin W."/>
            <person name="Duan Y."/>
            <person name="Cao H."/>
            <person name="Xiong S."/>
            <person name="Wang X."/>
            <person name="Wei L."/>
            <person name="Li C."/>
            <person name="Ma Q."/>
            <person name="Ju M."/>
            <person name="Zhao R."/>
            <person name="Li G."/>
            <person name="Mu C."/>
            <person name="Tian Q."/>
            <person name="Mei H."/>
            <person name="Zhang T."/>
            <person name="Gao T."/>
            <person name="Zhang H."/>
        </authorList>
    </citation>
    <scope>NUCLEOTIDE SEQUENCE</scope>
    <source>
        <strain evidence="2">KEN8</strain>
    </source>
</reference>
<proteinExistence type="predicted"/>
<feature type="region of interest" description="Disordered" evidence="1">
    <location>
        <begin position="413"/>
        <end position="433"/>
    </location>
</feature>
<sequence length="492" mass="54696">MYNKNLPGRAGLTPECEDEVKTFIQWAQDQCRYIDEDKIRPSYFASSQEGIPDDGTRSCPVDGGPSSYGPYDYDESSTKKLVKDLGYPLKRFIRVRMVACCTGRTTSIWSTVNFVGTLEVVFFDGDCGANDVACHTSDRAGVMCHPSDAEVWKFFDRMYPDFAEELRNVRLDLCTDGFAPHGQYDRTYSYWKVIITPYNHLPSMCMSSEYIFLTMVIPGLSNLKLLIDVYLELLIEELLQLWHMGVRTYDHATDRVFTMRATLMWTMNDLHAYGMASGWSTAGVMGGDFYVIFYNVDWCSASTWTSTSGTGPWLWLRVVPPRPPRAKPTDPASATPSSEAVSLPPQIPADSGAVGSYAAGASSSQAPHRPWDAPPSATNATTSFTGPKEHIMVLEAECKLATGGTAMTRACSRSSSRRLGSSCESSLPTPATSWPNRCAWPRRSRASLWGFRQAQNSRHSRPRIRSTGQSTRKQRPLSTAADHHPLGRTRAS</sequence>
<dbReference type="EMBL" id="JACGWM010000012">
    <property type="protein sequence ID" value="KAL0337644.1"/>
    <property type="molecule type" value="Genomic_DNA"/>
</dbReference>
<evidence type="ECO:0000256" key="1">
    <source>
        <dbReference type="SAM" id="MobiDB-lite"/>
    </source>
</evidence>
<dbReference type="AlphaFoldDB" id="A0AAW2N3S8"/>
<reference evidence="2" key="1">
    <citation type="submission" date="2020-06" db="EMBL/GenBank/DDBJ databases">
        <authorList>
            <person name="Li T."/>
            <person name="Hu X."/>
            <person name="Zhang T."/>
            <person name="Song X."/>
            <person name="Zhang H."/>
            <person name="Dai N."/>
            <person name="Sheng W."/>
            <person name="Hou X."/>
            <person name="Wei L."/>
        </authorList>
    </citation>
    <scope>NUCLEOTIDE SEQUENCE</scope>
    <source>
        <strain evidence="2">KEN8</strain>
        <tissue evidence="2">Leaf</tissue>
    </source>
</reference>
<dbReference type="Pfam" id="PF02992">
    <property type="entry name" value="Transposase_21"/>
    <property type="match status" value="1"/>
</dbReference>
<dbReference type="PANTHER" id="PTHR10775:SF193">
    <property type="entry name" value="DUF4216 DOMAIN-CONTAINING PROTEIN"/>
    <property type="match status" value="1"/>
</dbReference>